<name>A0A8J7U6D9_9BACT</name>
<feature type="domain" description="PilZ" evidence="1">
    <location>
        <begin position="7"/>
        <end position="96"/>
    </location>
</feature>
<dbReference type="SUPFAM" id="SSF141371">
    <property type="entry name" value="PilZ domain-like"/>
    <property type="match status" value="1"/>
</dbReference>
<comment type="caution">
    <text evidence="2">The sequence shown here is derived from an EMBL/GenBank/DDBJ whole genome shotgun (WGS) entry which is preliminary data.</text>
</comment>
<dbReference type="Proteomes" id="UP000664417">
    <property type="component" value="Unassembled WGS sequence"/>
</dbReference>
<proteinExistence type="predicted"/>
<dbReference type="RefSeq" id="WP_207861332.1">
    <property type="nucleotide sequence ID" value="NZ_JAFREP010000023.1"/>
</dbReference>
<dbReference type="AlphaFoldDB" id="A0A8J7U6D9"/>
<evidence type="ECO:0000259" key="1">
    <source>
        <dbReference type="Pfam" id="PF07238"/>
    </source>
</evidence>
<dbReference type="Pfam" id="PF07238">
    <property type="entry name" value="PilZ"/>
    <property type="match status" value="1"/>
</dbReference>
<dbReference type="EMBL" id="JAFREP010000023">
    <property type="protein sequence ID" value="MBO1321358.1"/>
    <property type="molecule type" value="Genomic_DNA"/>
</dbReference>
<dbReference type="InterPro" id="IPR009875">
    <property type="entry name" value="PilZ_domain"/>
</dbReference>
<accession>A0A8J7U6D9</accession>
<gene>
    <name evidence="2" type="ORF">J3U88_22950</name>
</gene>
<protein>
    <submittedName>
        <fullName evidence="2">PilZ domain-containing protein</fullName>
    </submittedName>
</protein>
<dbReference type="Gene3D" id="2.40.10.220">
    <property type="entry name" value="predicted glycosyltransferase like domains"/>
    <property type="match status" value="1"/>
</dbReference>
<evidence type="ECO:0000313" key="2">
    <source>
        <dbReference type="EMBL" id="MBO1321358.1"/>
    </source>
</evidence>
<organism evidence="2 3">
    <name type="scientific">Acanthopleuribacter pedis</name>
    <dbReference type="NCBI Taxonomy" id="442870"/>
    <lineage>
        <taxon>Bacteria</taxon>
        <taxon>Pseudomonadati</taxon>
        <taxon>Acidobacteriota</taxon>
        <taxon>Holophagae</taxon>
        <taxon>Acanthopleuribacterales</taxon>
        <taxon>Acanthopleuribacteraceae</taxon>
        <taxon>Acanthopleuribacter</taxon>
    </lineage>
</organism>
<evidence type="ECO:0000313" key="3">
    <source>
        <dbReference type="Proteomes" id="UP000664417"/>
    </source>
</evidence>
<keyword evidence="3" id="KW-1185">Reference proteome</keyword>
<dbReference type="GO" id="GO:0035438">
    <property type="term" value="F:cyclic-di-GMP binding"/>
    <property type="evidence" value="ECO:0007669"/>
    <property type="project" value="InterPro"/>
</dbReference>
<reference evidence="2" key="1">
    <citation type="submission" date="2021-03" db="EMBL/GenBank/DDBJ databases">
        <authorList>
            <person name="Wang G."/>
        </authorList>
    </citation>
    <scope>NUCLEOTIDE SEQUENCE</scope>
    <source>
        <strain evidence="2">KCTC 12899</strain>
    </source>
</reference>
<sequence length="111" mass="12677">MSFATPRRFERFNCDMAVWIHPSGETEPLLAEVLNISGGGFLCIVDRPMETHQRMDVSVELPQRSELVPVIAEIRHIREHEDGNYLIGLEFKEIEGMAVPAFIAYIEAMFL</sequence>